<proteinExistence type="predicted"/>
<reference evidence="1 2" key="1">
    <citation type="submission" date="2016-01" db="EMBL/GenBank/DDBJ databases">
        <title>Draft genome sequence of Clavibacter michiganensis subsp. tessellarius DOAB 609.</title>
        <authorList>
            <person name="Tambong J.T."/>
        </authorList>
    </citation>
    <scope>NUCLEOTIDE SEQUENCE [LARGE SCALE GENOMIC DNA]</scope>
    <source>
        <strain evidence="1 2">DOAB 609</strain>
    </source>
</reference>
<evidence type="ECO:0000313" key="2">
    <source>
        <dbReference type="Proteomes" id="UP000076218"/>
    </source>
</evidence>
<dbReference type="STRING" id="31965.AWH51_12700"/>
<accession>A0A154UZS6</accession>
<sequence>MHITDALAALARADERIGTRGQHLNHLLIRSESISSSCIEGDRVTPERLAIAELMHHGSRVASTSS</sequence>
<protein>
    <submittedName>
        <fullName evidence="1">Uncharacterized protein</fullName>
    </submittedName>
</protein>
<comment type="caution">
    <text evidence="1">The sequence shown here is derived from an EMBL/GenBank/DDBJ whole genome shotgun (WGS) entry which is preliminary data.</text>
</comment>
<name>A0A154UZS6_9MICO</name>
<organism evidence="1 2">
    <name type="scientific">Clavibacter tessellarius</name>
    <dbReference type="NCBI Taxonomy" id="31965"/>
    <lineage>
        <taxon>Bacteria</taxon>
        <taxon>Bacillati</taxon>
        <taxon>Actinomycetota</taxon>
        <taxon>Actinomycetes</taxon>
        <taxon>Micrococcales</taxon>
        <taxon>Microbacteriaceae</taxon>
        <taxon>Clavibacter</taxon>
    </lineage>
</organism>
<dbReference type="Proteomes" id="UP000076218">
    <property type="component" value="Unassembled WGS sequence"/>
</dbReference>
<dbReference type="RefSeq" id="WP_063072084.1">
    <property type="nucleotide sequence ID" value="NZ_LQXA01000040.1"/>
</dbReference>
<dbReference type="AlphaFoldDB" id="A0A154UZS6"/>
<gene>
    <name evidence="1" type="ORF">AWH51_12700</name>
</gene>
<dbReference type="EMBL" id="LQXA01000040">
    <property type="protein sequence ID" value="KZC94567.1"/>
    <property type="molecule type" value="Genomic_DNA"/>
</dbReference>
<evidence type="ECO:0000313" key="1">
    <source>
        <dbReference type="EMBL" id="KZC94567.1"/>
    </source>
</evidence>